<evidence type="ECO:0000313" key="1">
    <source>
        <dbReference type="EMBL" id="KGF48586.1"/>
    </source>
</evidence>
<keyword evidence="1" id="KW-0378">Hydrolase</keyword>
<dbReference type="AlphaFoldDB" id="A0A096APD8"/>
<dbReference type="RefSeq" id="WP_036883981.1">
    <property type="nucleotide sequence ID" value="NZ_JRNR01000086.1"/>
</dbReference>
<accession>A0A096APD8</accession>
<dbReference type="InterPro" id="IPR004134">
    <property type="entry name" value="Peptidase_C1B"/>
</dbReference>
<name>A0A096APD8_9BACT</name>
<proteinExistence type="predicted"/>
<evidence type="ECO:0000313" key="2">
    <source>
        <dbReference type="Proteomes" id="UP000029538"/>
    </source>
</evidence>
<organism evidence="1 2">
    <name type="scientific">Prevotella disiens DNF00882</name>
    <dbReference type="NCBI Taxonomy" id="1401075"/>
    <lineage>
        <taxon>Bacteria</taxon>
        <taxon>Pseudomonadati</taxon>
        <taxon>Bacteroidota</taxon>
        <taxon>Bacteroidia</taxon>
        <taxon>Bacteroidales</taxon>
        <taxon>Prevotellaceae</taxon>
        <taxon>Prevotella</taxon>
    </lineage>
</organism>
<dbReference type="EMBL" id="JRNR01000086">
    <property type="protein sequence ID" value="KGF48586.1"/>
    <property type="molecule type" value="Genomic_DNA"/>
</dbReference>
<dbReference type="Pfam" id="PF03051">
    <property type="entry name" value="Peptidase_C1_2"/>
    <property type="match status" value="1"/>
</dbReference>
<dbReference type="GO" id="GO:0070005">
    <property type="term" value="F:cysteine-type aminopeptidase activity"/>
    <property type="evidence" value="ECO:0007669"/>
    <property type="project" value="InterPro"/>
</dbReference>
<dbReference type="Proteomes" id="UP000029538">
    <property type="component" value="Unassembled WGS sequence"/>
</dbReference>
<dbReference type="Gene3D" id="3.90.70.10">
    <property type="entry name" value="Cysteine proteinases"/>
    <property type="match status" value="1"/>
</dbReference>
<dbReference type="InterPro" id="IPR038765">
    <property type="entry name" value="Papain-like_cys_pep_sf"/>
</dbReference>
<keyword evidence="1" id="KW-0645">Protease</keyword>
<reference evidence="1 2" key="1">
    <citation type="submission" date="2014-07" db="EMBL/GenBank/DDBJ databases">
        <authorList>
            <person name="McCorrison J."/>
            <person name="Sanka R."/>
            <person name="Torralba M."/>
            <person name="Gillis M."/>
            <person name="Haft D.H."/>
            <person name="Methe B."/>
            <person name="Sutton G."/>
            <person name="Nelson K.E."/>
        </authorList>
    </citation>
    <scope>NUCLEOTIDE SEQUENCE [LARGE SCALE GENOMIC DNA]</scope>
    <source>
        <strain evidence="1 2">DNF00882</strain>
    </source>
</reference>
<protein>
    <submittedName>
        <fullName evidence="1">Cysteine protease</fullName>
    </submittedName>
</protein>
<dbReference type="PROSITE" id="PS51257">
    <property type="entry name" value="PROKAR_LIPOPROTEIN"/>
    <property type="match status" value="1"/>
</dbReference>
<gene>
    <name evidence="1" type="ORF">HMPREF0654_08680</name>
</gene>
<dbReference type="GO" id="GO:0006508">
    <property type="term" value="P:proteolysis"/>
    <property type="evidence" value="ECO:0007669"/>
    <property type="project" value="UniProtKB-KW"/>
</dbReference>
<comment type="caution">
    <text evidence="1">The sequence shown here is derived from an EMBL/GenBank/DDBJ whole genome shotgun (WGS) entry which is preliminary data.</text>
</comment>
<dbReference type="SUPFAM" id="SSF54001">
    <property type="entry name" value="Cysteine proteinases"/>
    <property type="match status" value="1"/>
</dbReference>
<sequence length="348" mass="40179">MKRNLIIVAALLLFIGCTKQKKEYVSKEKFTDEVRLKTTPVKNQGKSSLCWAYAMLATIETEHLMKGDSINLSTDYVARMYLLEQAKRKLMSQKRKTLLGGNDTPITTRGMSGMLIDLIQTYGLQHYDAYHQRKNTNYNVIARKLNQAVMAPKSAHIGTEINHLNEFLDAEIGYIPNHVFLYGAVYTPQEFARSVCRNDEYLAITSFLHHPFGEYFPLEVPDNYFHNTFLNVPIEEMITKMERTVRAGHPICWEGDISEDGFSYANGFARIENESMKPTQEQRQKAFETFKTTDDHCMEIVGIAHDKQGNKYFCCKNSWGRTNRFGGFMYLSYNYVRLKTIAIYVPQK</sequence>